<organism evidence="2 3">
    <name type="scientific">Macrostomum lignano</name>
    <dbReference type="NCBI Taxonomy" id="282301"/>
    <lineage>
        <taxon>Eukaryota</taxon>
        <taxon>Metazoa</taxon>
        <taxon>Spiralia</taxon>
        <taxon>Lophotrochozoa</taxon>
        <taxon>Platyhelminthes</taxon>
        <taxon>Rhabditophora</taxon>
        <taxon>Macrostomorpha</taxon>
        <taxon>Macrostomida</taxon>
        <taxon>Macrostomidae</taxon>
        <taxon>Macrostomum</taxon>
    </lineage>
</organism>
<dbReference type="WBParaSite" id="maker-uti_cns_0045416-snap-gene-2.13-mRNA-1">
    <property type="protein sequence ID" value="maker-uti_cns_0045416-snap-gene-2.13-mRNA-1"/>
    <property type="gene ID" value="maker-uti_cns_0045416-snap-gene-2.13"/>
</dbReference>
<dbReference type="CDD" id="cd22966">
    <property type="entry name" value="DD_DYDC-like"/>
    <property type="match status" value="1"/>
</dbReference>
<evidence type="ECO:0000313" key="3">
    <source>
        <dbReference type="WBParaSite" id="maker-uti_cns_0045416-snap-gene-2.13-mRNA-1"/>
    </source>
</evidence>
<dbReference type="Pfam" id="PF05186">
    <property type="entry name" value="Dpy-30"/>
    <property type="match status" value="1"/>
</dbReference>
<dbReference type="InterPro" id="IPR049630">
    <property type="entry name" value="DYDC-like_DD"/>
</dbReference>
<dbReference type="AlphaFoldDB" id="A0A1I8J1S9"/>
<keyword evidence="2" id="KW-1185">Reference proteome</keyword>
<evidence type="ECO:0000313" key="2">
    <source>
        <dbReference type="Proteomes" id="UP000095280"/>
    </source>
</evidence>
<name>A0A1I8J1S9_9PLAT</name>
<reference evidence="3" key="1">
    <citation type="submission" date="2016-11" db="UniProtKB">
        <authorList>
            <consortium name="WormBaseParasite"/>
        </authorList>
    </citation>
    <scope>IDENTIFICATION</scope>
</reference>
<protein>
    <submittedName>
        <fullName evidence="3">Anaphase-promoting complex subunit 1</fullName>
    </submittedName>
</protein>
<proteinExistence type="predicted"/>
<feature type="region of interest" description="Disordered" evidence="1">
    <location>
        <begin position="340"/>
        <end position="365"/>
    </location>
</feature>
<accession>A0A1I8J1S9</accession>
<dbReference type="Gene3D" id="1.20.890.10">
    <property type="entry name" value="cAMP-dependent protein kinase regulatory subunit, dimerization-anchoring domain"/>
    <property type="match status" value="1"/>
</dbReference>
<dbReference type="Proteomes" id="UP000095280">
    <property type="component" value="Unplaced"/>
</dbReference>
<evidence type="ECO:0000256" key="1">
    <source>
        <dbReference type="SAM" id="MobiDB-lite"/>
    </source>
</evidence>
<dbReference type="InterPro" id="IPR007858">
    <property type="entry name" value="Dpy-30_motif"/>
</dbReference>
<feature type="compositionally biased region" description="Low complexity" evidence="1">
    <location>
        <begin position="340"/>
        <end position="353"/>
    </location>
</feature>
<sequence length="415" mass="46855">IVDTRWGIQDTSTEELTATEICLEEAANCQQISMGPHFLTAREFIKWKIAQCQTDDQLDYSKPGSLSKELYDRYLTLNLVSSEMTFDDFASDPYYCLNFSMAFSASTMCHPVVILDRPKHPNRAVVLYIVDSVRDITGAFRRNAMSWPGQLVVCDTRDYRVLTISKTFDTGVLYLLEDGLHCITYRLKVFNIKTGELVRDLDPTNSIILKDMLVTPNRSLVVGKKFTPSDSANNEYHDPMKIVQAFKTTDGSMVFDYHFDEEPFRMLLPQNDRLAVLAVKNSVQRFEILSDISIEQLAANLENAAKSGHKKKVNNDKIRAKTVKFGQGHQVNSGQIETKLSQTKASKSTSAAAGVDASDQKGQKNEVQSYLKDDYTRFVRNVLSEGFAMVADARPDDPIDFLASWLRDYGQKHSC</sequence>